<protein>
    <submittedName>
        <fullName evidence="2">Uncharacterized protein</fullName>
    </submittedName>
</protein>
<gene>
    <name evidence="2" type="ORF">HPB48_004560</name>
</gene>
<organism evidence="2 3">
    <name type="scientific">Haemaphysalis longicornis</name>
    <name type="common">Bush tick</name>
    <dbReference type="NCBI Taxonomy" id="44386"/>
    <lineage>
        <taxon>Eukaryota</taxon>
        <taxon>Metazoa</taxon>
        <taxon>Ecdysozoa</taxon>
        <taxon>Arthropoda</taxon>
        <taxon>Chelicerata</taxon>
        <taxon>Arachnida</taxon>
        <taxon>Acari</taxon>
        <taxon>Parasitiformes</taxon>
        <taxon>Ixodida</taxon>
        <taxon>Ixodoidea</taxon>
        <taxon>Ixodidae</taxon>
        <taxon>Haemaphysalinae</taxon>
        <taxon>Haemaphysalis</taxon>
    </lineage>
</organism>
<dbReference type="AlphaFoldDB" id="A0A9J6GUH5"/>
<evidence type="ECO:0000313" key="3">
    <source>
        <dbReference type="Proteomes" id="UP000821853"/>
    </source>
</evidence>
<name>A0A9J6GUH5_HAELO</name>
<dbReference type="EMBL" id="JABSTR010000011">
    <property type="protein sequence ID" value="KAH9382110.1"/>
    <property type="molecule type" value="Genomic_DNA"/>
</dbReference>
<proteinExistence type="predicted"/>
<comment type="caution">
    <text evidence="2">The sequence shown here is derived from an EMBL/GenBank/DDBJ whole genome shotgun (WGS) entry which is preliminary data.</text>
</comment>
<feature type="compositionally biased region" description="Basic residues" evidence="1">
    <location>
        <begin position="96"/>
        <end position="111"/>
    </location>
</feature>
<accession>A0A9J6GUH5</accession>
<dbReference type="VEuPathDB" id="VectorBase:HLOH_047825"/>
<sequence length="138" mass="15442">MASPSPTLYSSSEYRAYTVSSCGQIAMPHATSQLGYLGIARAQTTFYSAITCSLAETSSPQFSADCGRHLLARCDHRDHGVRWANEGHHDGAPGGRPHRQPPRPVPKTKHQTLRACRECRRIIYTGETLKARHRIKRW</sequence>
<evidence type="ECO:0000256" key="1">
    <source>
        <dbReference type="SAM" id="MobiDB-lite"/>
    </source>
</evidence>
<keyword evidence="3" id="KW-1185">Reference proteome</keyword>
<reference evidence="2 3" key="1">
    <citation type="journal article" date="2020" name="Cell">
        <title>Large-Scale Comparative Analyses of Tick Genomes Elucidate Their Genetic Diversity and Vector Capacities.</title>
        <authorList>
            <consortium name="Tick Genome and Microbiome Consortium (TIGMIC)"/>
            <person name="Jia N."/>
            <person name="Wang J."/>
            <person name="Shi W."/>
            <person name="Du L."/>
            <person name="Sun Y."/>
            <person name="Zhan W."/>
            <person name="Jiang J.F."/>
            <person name="Wang Q."/>
            <person name="Zhang B."/>
            <person name="Ji P."/>
            <person name="Bell-Sakyi L."/>
            <person name="Cui X.M."/>
            <person name="Yuan T.T."/>
            <person name="Jiang B.G."/>
            <person name="Yang W.F."/>
            <person name="Lam T.T."/>
            <person name="Chang Q.C."/>
            <person name="Ding S.J."/>
            <person name="Wang X.J."/>
            <person name="Zhu J.G."/>
            <person name="Ruan X.D."/>
            <person name="Zhao L."/>
            <person name="Wei J.T."/>
            <person name="Ye R.Z."/>
            <person name="Que T.C."/>
            <person name="Du C.H."/>
            <person name="Zhou Y.H."/>
            <person name="Cheng J.X."/>
            <person name="Dai P.F."/>
            <person name="Guo W.B."/>
            <person name="Han X.H."/>
            <person name="Huang E.J."/>
            <person name="Li L.F."/>
            <person name="Wei W."/>
            <person name="Gao Y.C."/>
            <person name="Liu J.Z."/>
            <person name="Shao H.Z."/>
            <person name="Wang X."/>
            <person name="Wang C.C."/>
            <person name="Yang T.C."/>
            <person name="Huo Q.B."/>
            <person name="Li W."/>
            <person name="Chen H.Y."/>
            <person name="Chen S.E."/>
            <person name="Zhou L.G."/>
            <person name="Ni X.B."/>
            <person name="Tian J.H."/>
            <person name="Sheng Y."/>
            <person name="Liu T."/>
            <person name="Pan Y.S."/>
            <person name="Xia L.Y."/>
            <person name="Li J."/>
            <person name="Zhao F."/>
            <person name="Cao W.C."/>
        </authorList>
    </citation>
    <scope>NUCLEOTIDE SEQUENCE [LARGE SCALE GENOMIC DNA]</scope>
    <source>
        <strain evidence="2">HaeL-2018</strain>
    </source>
</reference>
<dbReference type="Proteomes" id="UP000821853">
    <property type="component" value="Chromosome 9"/>
</dbReference>
<feature type="region of interest" description="Disordered" evidence="1">
    <location>
        <begin position="85"/>
        <end position="111"/>
    </location>
</feature>
<evidence type="ECO:0000313" key="2">
    <source>
        <dbReference type="EMBL" id="KAH9382110.1"/>
    </source>
</evidence>